<name>A0A7X3MSA1_9HYPH</name>
<proteinExistence type="predicted"/>
<dbReference type="GO" id="GO:0048038">
    <property type="term" value="F:quinone binding"/>
    <property type="evidence" value="ECO:0007669"/>
    <property type="project" value="InterPro"/>
</dbReference>
<accession>A0A7X3MSA1</accession>
<keyword evidence="3" id="KW-0884">PQQ biosynthesis</keyword>
<reference evidence="4 5" key="2">
    <citation type="submission" date="2020-01" db="EMBL/GenBank/DDBJ databases">
        <title>Microvirga sp. nov., an arsenate reduction bacterium isolated from Tibet hotspring sediments.</title>
        <authorList>
            <person name="Xian W.-D."/>
            <person name="Li W.-J."/>
        </authorList>
    </citation>
    <scope>NUCLEOTIDE SEQUENCE [LARGE SCALE GENOMIC DNA]</scope>
    <source>
        <strain evidence="4 5">KCTC 23863</strain>
    </source>
</reference>
<evidence type="ECO:0000256" key="3">
    <source>
        <dbReference type="ARBA" id="ARBA00022905"/>
    </source>
</evidence>
<dbReference type="InterPro" id="IPR008792">
    <property type="entry name" value="PQQD"/>
</dbReference>
<evidence type="ECO:0000256" key="2">
    <source>
        <dbReference type="ARBA" id="ARBA00011741"/>
    </source>
</evidence>
<sequence>MRGLSAGSIPHLPRGVRLHHDMIRNTHVLLAPERAFDLDTVALEVLMLVDGRRSIREIASDLAARYDADRSVIEADVIDMLNSLVDRRILGALSPGSDQKP</sequence>
<evidence type="ECO:0000313" key="4">
    <source>
        <dbReference type="EMBL" id="MXQ12070.1"/>
    </source>
</evidence>
<dbReference type="Pfam" id="PF05402">
    <property type="entry name" value="PqqD"/>
    <property type="match status" value="1"/>
</dbReference>
<reference evidence="4 5" key="1">
    <citation type="submission" date="2019-12" db="EMBL/GenBank/DDBJ databases">
        <authorList>
            <person name="Yuan C.-G."/>
        </authorList>
    </citation>
    <scope>NUCLEOTIDE SEQUENCE [LARGE SCALE GENOMIC DNA]</scope>
    <source>
        <strain evidence="4 5">KCTC 23863</strain>
    </source>
</reference>
<dbReference type="GO" id="GO:0018189">
    <property type="term" value="P:pyrroloquinoline quinone biosynthetic process"/>
    <property type="evidence" value="ECO:0007669"/>
    <property type="project" value="UniProtKB-UniPathway"/>
</dbReference>
<dbReference type="Proteomes" id="UP000436483">
    <property type="component" value="Unassembled WGS sequence"/>
</dbReference>
<dbReference type="InterPro" id="IPR022479">
    <property type="entry name" value="PqqD_bac"/>
</dbReference>
<dbReference type="NCBIfam" id="TIGR03859">
    <property type="entry name" value="PQQ_PqqD"/>
    <property type="match status" value="1"/>
</dbReference>
<dbReference type="AlphaFoldDB" id="A0A7X3MSA1"/>
<dbReference type="EMBL" id="WURB01000007">
    <property type="protein sequence ID" value="MXQ12070.1"/>
    <property type="molecule type" value="Genomic_DNA"/>
</dbReference>
<gene>
    <name evidence="4" type="primary">pqqD</name>
    <name evidence="4" type="ORF">GR328_11455</name>
</gene>
<dbReference type="InterPro" id="IPR041881">
    <property type="entry name" value="PqqD_sf"/>
</dbReference>
<organism evidence="4 5">
    <name type="scientific">Microvirga makkahensis</name>
    <dbReference type="NCBI Taxonomy" id="1128670"/>
    <lineage>
        <taxon>Bacteria</taxon>
        <taxon>Pseudomonadati</taxon>
        <taxon>Pseudomonadota</taxon>
        <taxon>Alphaproteobacteria</taxon>
        <taxon>Hyphomicrobiales</taxon>
        <taxon>Methylobacteriaceae</taxon>
        <taxon>Microvirga</taxon>
    </lineage>
</organism>
<keyword evidence="5" id="KW-1185">Reference proteome</keyword>
<evidence type="ECO:0000256" key="1">
    <source>
        <dbReference type="ARBA" id="ARBA00004886"/>
    </source>
</evidence>
<dbReference type="OrthoDB" id="7995890at2"/>
<dbReference type="Gene3D" id="1.10.10.1150">
    <property type="entry name" value="Coenzyme PQQ synthesis protein D (PqqD)"/>
    <property type="match status" value="1"/>
</dbReference>
<dbReference type="UniPathway" id="UPA00539"/>
<comment type="pathway">
    <text evidence="1">Cofactor biosynthesis; pyrroloquinoline quinone biosynthesis.</text>
</comment>
<protein>
    <submittedName>
        <fullName evidence="4">Pyrroloquinoline quinone biosynthesis peptide chaperone PqqD</fullName>
    </submittedName>
</protein>
<comment type="subunit">
    <text evidence="2">Monomer. Interacts with PqqE.</text>
</comment>
<evidence type="ECO:0000313" key="5">
    <source>
        <dbReference type="Proteomes" id="UP000436483"/>
    </source>
</evidence>
<comment type="caution">
    <text evidence="4">The sequence shown here is derived from an EMBL/GenBank/DDBJ whole genome shotgun (WGS) entry which is preliminary data.</text>
</comment>